<dbReference type="Gene3D" id="1.10.10.10">
    <property type="entry name" value="Winged helix-like DNA-binding domain superfamily/Winged helix DNA-binding domain"/>
    <property type="match status" value="1"/>
</dbReference>
<dbReference type="RefSeq" id="WP_161816424.1">
    <property type="nucleotide sequence ID" value="NZ_BLJN01000011.1"/>
</dbReference>
<organism evidence="8 9">
    <name type="scientific">Steroidobacter agaridevorans</name>
    <dbReference type="NCBI Taxonomy" id="2695856"/>
    <lineage>
        <taxon>Bacteria</taxon>
        <taxon>Pseudomonadati</taxon>
        <taxon>Pseudomonadota</taxon>
        <taxon>Gammaproteobacteria</taxon>
        <taxon>Steroidobacterales</taxon>
        <taxon>Steroidobacteraceae</taxon>
        <taxon>Steroidobacter</taxon>
    </lineage>
</organism>
<keyword evidence="5" id="KW-0804">Transcription</keyword>
<evidence type="ECO:0000256" key="1">
    <source>
        <dbReference type="ARBA" id="ARBA00010641"/>
    </source>
</evidence>
<sequence>MSNLDPQNRLVEWFRRWRTPLRRFLASRNAVRPADFDDVAQEVFLRLLRYDAAQIVEHPQAYLFKMASNVAAEWSIRSSNRLLHEPHWLASLAAEDSPEQALDSEAAQREILRALNTLSPRERAILKLYFEEGLSQAEIAIRLNVSFRIVRRDFEKSYGKLRRELNDELIRALQYGHE</sequence>
<dbReference type="GO" id="GO:0006352">
    <property type="term" value="P:DNA-templated transcription initiation"/>
    <property type="evidence" value="ECO:0007669"/>
    <property type="project" value="InterPro"/>
</dbReference>
<name>A0A829YQU9_9GAMM</name>
<dbReference type="InterPro" id="IPR014284">
    <property type="entry name" value="RNA_pol_sigma-70_dom"/>
</dbReference>
<dbReference type="InterPro" id="IPR039425">
    <property type="entry name" value="RNA_pol_sigma-70-like"/>
</dbReference>
<dbReference type="GO" id="GO:0003677">
    <property type="term" value="F:DNA binding"/>
    <property type="evidence" value="ECO:0007669"/>
    <property type="project" value="UniProtKB-KW"/>
</dbReference>
<keyword evidence="2" id="KW-0805">Transcription regulation</keyword>
<evidence type="ECO:0000259" key="7">
    <source>
        <dbReference type="Pfam" id="PF04545"/>
    </source>
</evidence>
<keyword evidence="4" id="KW-0238">DNA-binding</keyword>
<dbReference type="GO" id="GO:0016987">
    <property type="term" value="F:sigma factor activity"/>
    <property type="evidence" value="ECO:0007669"/>
    <property type="project" value="UniProtKB-KW"/>
</dbReference>
<dbReference type="InterPro" id="IPR013325">
    <property type="entry name" value="RNA_pol_sigma_r2"/>
</dbReference>
<dbReference type="Pfam" id="PF04542">
    <property type="entry name" value="Sigma70_r2"/>
    <property type="match status" value="1"/>
</dbReference>
<protein>
    <submittedName>
        <fullName evidence="8">Uncharacterized protein</fullName>
    </submittedName>
</protein>
<dbReference type="AlphaFoldDB" id="A0A829YQU9"/>
<evidence type="ECO:0000256" key="2">
    <source>
        <dbReference type="ARBA" id="ARBA00023015"/>
    </source>
</evidence>
<evidence type="ECO:0000256" key="5">
    <source>
        <dbReference type="ARBA" id="ARBA00023163"/>
    </source>
</evidence>
<dbReference type="NCBIfam" id="TIGR02937">
    <property type="entry name" value="sigma70-ECF"/>
    <property type="match status" value="1"/>
</dbReference>
<dbReference type="InterPro" id="IPR013324">
    <property type="entry name" value="RNA_pol_sigma_r3/r4-like"/>
</dbReference>
<dbReference type="InterPro" id="IPR036388">
    <property type="entry name" value="WH-like_DNA-bd_sf"/>
</dbReference>
<proteinExistence type="inferred from homology"/>
<comment type="similarity">
    <text evidence="1">Belongs to the sigma-70 factor family. ECF subfamily.</text>
</comment>
<evidence type="ECO:0000256" key="4">
    <source>
        <dbReference type="ARBA" id="ARBA00023125"/>
    </source>
</evidence>
<keyword evidence="9" id="KW-1185">Reference proteome</keyword>
<dbReference type="SUPFAM" id="SSF88946">
    <property type="entry name" value="Sigma2 domain of RNA polymerase sigma factors"/>
    <property type="match status" value="1"/>
</dbReference>
<dbReference type="EMBL" id="BLJN01000011">
    <property type="protein sequence ID" value="GFE84836.1"/>
    <property type="molecule type" value="Genomic_DNA"/>
</dbReference>
<gene>
    <name evidence="8" type="ORF">GCM10011487_68360</name>
</gene>
<dbReference type="SUPFAM" id="SSF88659">
    <property type="entry name" value="Sigma3 and sigma4 domains of RNA polymerase sigma factors"/>
    <property type="match status" value="1"/>
</dbReference>
<comment type="caution">
    <text evidence="8">The sequence shown here is derived from an EMBL/GenBank/DDBJ whole genome shotgun (WGS) entry which is preliminary data.</text>
</comment>
<keyword evidence="3" id="KW-0731">Sigma factor</keyword>
<evidence type="ECO:0000313" key="9">
    <source>
        <dbReference type="Proteomes" id="UP000445000"/>
    </source>
</evidence>
<dbReference type="PANTHER" id="PTHR43133:SF63">
    <property type="entry name" value="RNA POLYMERASE SIGMA FACTOR FECI-RELATED"/>
    <property type="match status" value="1"/>
</dbReference>
<dbReference type="PANTHER" id="PTHR43133">
    <property type="entry name" value="RNA POLYMERASE ECF-TYPE SIGMA FACTO"/>
    <property type="match status" value="1"/>
</dbReference>
<dbReference type="Gene3D" id="1.10.1740.10">
    <property type="match status" value="1"/>
</dbReference>
<evidence type="ECO:0000259" key="6">
    <source>
        <dbReference type="Pfam" id="PF04542"/>
    </source>
</evidence>
<accession>A0A829YQU9</accession>
<feature type="domain" description="RNA polymerase sigma-70 region 2" evidence="6">
    <location>
        <begin position="14"/>
        <end position="73"/>
    </location>
</feature>
<dbReference type="InterPro" id="IPR007627">
    <property type="entry name" value="RNA_pol_sigma70_r2"/>
</dbReference>
<evidence type="ECO:0000256" key="3">
    <source>
        <dbReference type="ARBA" id="ARBA00023082"/>
    </source>
</evidence>
<feature type="domain" description="RNA polymerase sigma-70 region 4" evidence="7">
    <location>
        <begin position="114"/>
        <end position="162"/>
    </location>
</feature>
<reference evidence="9" key="1">
    <citation type="submission" date="2020-01" db="EMBL/GenBank/DDBJ databases">
        <title>'Steroidobacter agaridevorans' sp. nov., agar-degrading bacteria isolated from rhizosphere soils.</title>
        <authorList>
            <person name="Ikenaga M."/>
            <person name="Kataoka M."/>
            <person name="Murouchi A."/>
            <person name="Katsuragi S."/>
            <person name="Sakai M."/>
        </authorList>
    </citation>
    <scope>NUCLEOTIDE SEQUENCE [LARGE SCALE GENOMIC DNA]</scope>
    <source>
        <strain evidence="9">YU21-B</strain>
    </source>
</reference>
<dbReference type="CDD" id="cd06171">
    <property type="entry name" value="Sigma70_r4"/>
    <property type="match status" value="1"/>
</dbReference>
<dbReference type="InterPro" id="IPR007630">
    <property type="entry name" value="RNA_pol_sigma70_r4"/>
</dbReference>
<evidence type="ECO:0000313" key="8">
    <source>
        <dbReference type="EMBL" id="GFE84836.1"/>
    </source>
</evidence>
<dbReference type="Pfam" id="PF04545">
    <property type="entry name" value="Sigma70_r4"/>
    <property type="match status" value="1"/>
</dbReference>
<dbReference type="Proteomes" id="UP000445000">
    <property type="component" value="Unassembled WGS sequence"/>
</dbReference>